<dbReference type="AlphaFoldDB" id="A0A9X4MFB6"/>
<reference evidence="10" key="1">
    <citation type="journal article" date="2022" name="bioRxiv">
        <title>Thiovibrio frasassiensisgen. nov., sp. nov., an autotrophic, elemental sulfur disproportionating bacterium isolated from sulfidic karst sediment, and proposal of Thiovibrionaceae fam. nov.</title>
        <authorList>
            <person name="Aronson H."/>
            <person name="Thomas C."/>
            <person name="Bhattacharyya M."/>
            <person name="Eckstein S."/>
            <person name="Jensen S."/>
            <person name="Barco R."/>
            <person name="Macalady J."/>
            <person name="Amend J."/>
        </authorList>
    </citation>
    <scope>NUCLEOTIDE SEQUENCE</scope>
    <source>
        <strain evidence="10">RS19-109</strain>
    </source>
</reference>
<evidence type="ECO:0000256" key="2">
    <source>
        <dbReference type="ARBA" id="ARBA00008107"/>
    </source>
</evidence>
<comment type="caution">
    <text evidence="10">The sequence shown here is derived from an EMBL/GenBank/DDBJ whole genome shotgun (WGS) entry which is preliminary data.</text>
</comment>
<dbReference type="PANTHER" id="PTHR42930">
    <property type="entry name" value="PHOSPHATE-SPECIFIC TRANSPORT SYSTEM ACCESSORY PROTEIN PHOU"/>
    <property type="match status" value="1"/>
</dbReference>
<dbReference type="Gene3D" id="1.20.58.220">
    <property type="entry name" value="Phosphate transport system protein phou homolog 2, domain 2"/>
    <property type="match status" value="2"/>
</dbReference>
<keyword evidence="5 8" id="KW-0963">Cytoplasm</keyword>
<keyword evidence="11" id="KW-1185">Reference proteome</keyword>
<dbReference type="PANTHER" id="PTHR42930:SF3">
    <property type="entry name" value="PHOSPHATE-SPECIFIC TRANSPORT SYSTEM ACCESSORY PROTEIN PHOU"/>
    <property type="match status" value="1"/>
</dbReference>
<reference evidence="10" key="2">
    <citation type="submission" date="2022-10" db="EMBL/GenBank/DDBJ databases">
        <authorList>
            <person name="Aronson H.S."/>
        </authorList>
    </citation>
    <scope>NUCLEOTIDE SEQUENCE</scope>
    <source>
        <strain evidence="10">RS19-109</strain>
    </source>
</reference>
<evidence type="ECO:0000256" key="4">
    <source>
        <dbReference type="ARBA" id="ARBA00022448"/>
    </source>
</evidence>
<dbReference type="InterPro" id="IPR028366">
    <property type="entry name" value="PhoU"/>
</dbReference>
<keyword evidence="6 8" id="KW-0592">Phosphate transport</keyword>
<dbReference type="GO" id="GO:0030643">
    <property type="term" value="P:intracellular phosphate ion homeostasis"/>
    <property type="evidence" value="ECO:0007669"/>
    <property type="project" value="InterPro"/>
</dbReference>
<dbReference type="InterPro" id="IPR026022">
    <property type="entry name" value="PhoU_dom"/>
</dbReference>
<evidence type="ECO:0000256" key="6">
    <source>
        <dbReference type="ARBA" id="ARBA00022592"/>
    </source>
</evidence>
<dbReference type="GO" id="GO:0005737">
    <property type="term" value="C:cytoplasm"/>
    <property type="evidence" value="ECO:0007669"/>
    <property type="project" value="UniProtKB-SubCell"/>
</dbReference>
<accession>A0A9X4MFB6</accession>
<dbReference type="PIRSF" id="PIRSF003107">
    <property type="entry name" value="PhoU"/>
    <property type="match status" value="1"/>
</dbReference>
<dbReference type="NCBIfam" id="TIGR02135">
    <property type="entry name" value="phoU_full"/>
    <property type="match status" value="1"/>
</dbReference>
<name>A0A9X4MFB6_9BACT</name>
<dbReference type="FunFam" id="1.20.58.220:FF:000004">
    <property type="entry name" value="Phosphate-specific transport system accessory protein PhoU"/>
    <property type="match status" value="1"/>
</dbReference>
<evidence type="ECO:0000256" key="5">
    <source>
        <dbReference type="ARBA" id="ARBA00022490"/>
    </source>
</evidence>
<gene>
    <name evidence="10" type="primary">phoU</name>
    <name evidence="10" type="ORF">OLX77_08485</name>
</gene>
<dbReference type="SUPFAM" id="SSF109755">
    <property type="entry name" value="PhoU-like"/>
    <property type="match status" value="1"/>
</dbReference>
<dbReference type="RefSeq" id="WP_307633161.1">
    <property type="nucleotide sequence ID" value="NZ_JAPHEH010000001.1"/>
</dbReference>
<comment type="subcellular location">
    <subcellularLocation>
        <location evidence="1 8">Cytoplasm</location>
    </subcellularLocation>
</comment>
<comment type="similarity">
    <text evidence="2 8">Belongs to the PhoU family.</text>
</comment>
<dbReference type="Proteomes" id="UP001154240">
    <property type="component" value="Unassembled WGS sequence"/>
</dbReference>
<evidence type="ECO:0000256" key="3">
    <source>
        <dbReference type="ARBA" id="ARBA00011738"/>
    </source>
</evidence>
<evidence type="ECO:0000256" key="1">
    <source>
        <dbReference type="ARBA" id="ARBA00004496"/>
    </source>
</evidence>
<proteinExistence type="inferred from homology"/>
<dbReference type="EMBL" id="JAPHEH010000001">
    <property type="protein sequence ID" value="MDG4476191.1"/>
    <property type="molecule type" value="Genomic_DNA"/>
</dbReference>
<feature type="domain" description="PhoU" evidence="9">
    <location>
        <begin position="19"/>
        <end position="105"/>
    </location>
</feature>
<comment type="function">
    <text evidence="7 8">Plays a role in the regulation of phosphate uptake.</text>
</comment>
<organism evidence="10 11">
    <name type="scientific">Thiovibrio frasassiensis</name>
    <dbReference type="NCBI Taxonomy" id="2984131"/>
    <lineage>
        <taxon>Bacteria</taxon>
        <taxon>Pseudomonadati</taxon>
        <taxon>Thermodesulfobacteriota</taxon>
        <taxon>Desulfobulbia</taxon>
        <taxon>Desulfobulbales</taxon>
        <taxon>Thiovibrionaceae</taxon>
        <taxon>Thiovibrio</taxon>
    </lineage>
</organism>
<protein>
    <recommendedName>
        <fullName evidence="8">Phosphate-specific transport system accessory protein PhoU</fullName>
    </recommendedName>
</protein>
<evidence type="ECO:0000256" key="8">
    <source>
        <dbReference type="PIRNR" id="PIRNR003107"/>
    </source>
</evidence>
<dbReference type="InterPro" id="IPR038078">
    <property type="entry name" value="PhoU-like_sf"/>
</dbReference>
<evidence type="ECO:0000256" key="7">
    <source>
        <dbReference type="ARBA" id="ARBA00056181"/>
    </source>
</evidence>
<evidence type="ECO:0000313" key="11">
    <source>
        <dbReference type="Proteomes" id="UP001154240"/>
    </source>
</evidence>
<sequence length="227" mass="26156">MAKNIQTEIEKLKNQIVYLGTAVQENMQKSVKALWGKDPDMAREVIERDKDEIDTFEINVEEDCLRLLALHQPVAGDLRFIVTVLKINNDLERIGDLAAKIADKVLLLHAIDPVKFASDAMQIPEMFNAMFEKTVWMFHNTMDAFVNEDTDLAYRVCLEDDEVDREKGAIRTQMEEIIMRDPSQHVYLAKLISVARSLERIADHCTNICEDIIYMAQGKIVRHHITR</sequence>
<feature type="domain" description="PhoU" evidence="9">
    <location>
        <begin position="129"/>
        <end position="212"/>
    </location>
</feature>
<dbReference type="GO" id="GO:0045936">
    <property type="term" value="P:negative regulation of phosphate metabolic process"/>
    <property type="evidence" value="ECO:0007669"/>
    <property type="project" value="InterPro"/>
</dbReference>
<evidence type="ECO:0000313" key="10">
    <source>
        <dbReference type="EMBL" id="MDG4476191.1"/>
    </source>
</evidence>
<dbReference type="GO" id="GO:0006817">
    <property type="term" value="P:phosphate ion transport"/>
    <property type="evidence" value="ECO:0007669"/>
    <property type="project" value="UniProtKB-KW"/>
</dbReference>
<evidence type="ECO:0000259" key="9">
    <source>
        <dbReference type="Pfam" id="PF01895"/>
    </source>
</evidence>
<comment type="subunit">
    <text evidence="3 8">Homodimer.</text>
</comment>
<dbReference type="Pfam" id="PF01895">
    <property type="entry name" value="PhoU"/>
    <property type="match status" value="2"/>
</dbReference>
<keyword evidence="4 8" id="KW-0813">Transport</keyword>